<keyword evidence="2" id="KW-1185">Reference proteome</keyword>
<dbReference type="Proteomes" id="UP000464787">
    <property type="component" value="Chromosome"/>
</dbReference>
<dbReference type="RefSeq" id="WP_160555079.1">
    <property type="nucleotide sequence ID" value="NZ_CP047650.1"/>
</dbReference>
<evidence type="ECO:0000313" key="1">
    <source>
        <dbReference type="EMBL" id="QHJ01271.1"/>
    </source>
</evidence>
<dbReference type="KEGG" id="xyk:GT347_26745"/>
<protein>
    <submittedName>
        <fullName evidence="1">Uncharacterized protein</fullName>
    </submittedName>
</protein>
<accession>A0A857JB75</accession>
<gene>
    <name evidence="1" type="ORF">GT347_26745</name>
</gene>
<dbReference type="AlphaFoldDB" id="A0A857JB75"/>
<name>A0A857JB75_9BURK</name>
<organism evidence="1 2">
    <name type="scientific">Xylophilus rhododendri</name>
    <dbReference type="NCBI Taxonomy" id="2697032"/>
    <lineage>
        <taxon>Bacteria</taxon>
        <taxon>Pseudomonadati</taxon>
        <taxon>Pseudomonadota</taxon>
        <taxon>Betaproteobacteria</taxon>
        <taxon>Burkholderiales</taxon>
        <taxon>Xylophilus</taxon>
    </lineage>
</organism>
<sequence>MLLTERRFPALGHFQWLNPFIALGGKPPAPESRLEAEIQRCRSMVQASKAERMYLGAEDQRRVF</sequence>
<proteinExistence type="predicted"/>
<evidence type="ECO:0000313" key="2">
    <source>
        <dbReference type="Proteomes" id="UP000464787"/>
    </source>
</evidence>
<dbReference type="EMBL" id="CP047650">
    <property type="protein sequence ID" value="QHJ01271.1"/>
    <property type="molecule type" value="Genomic_DNA"/>
</dbReference>
<reference evidence="1 2" key="1">
    <citation type="submission" date="2020-01" db="EMBL/GenBank/DDBJ databases">
        <title>Genome sequencing of strain KACC 21265.</title>
        <authorList>
            <person name="Heo J."/>
            <person name="Kim S.-J."/>
            <person name="Kim J.-S."/>
            <person name="Hong S.-B."/>
            <person name="Kwon S.-W."/>
        </authorList>
    </citation>
    <scope>NUCLEOTIDE SEQUENCE [LARGE SCALE GENOMIC DNA]</scope>
    <source>
        <strain evidence="1 2">KACC 21265</strain>
    </source>
</reference>